<evidence type="ECO:0000256" key="14">
    <source>
        <dbReference type="ARBA" id="ARBA00070345"/>
    </source>
</evidence>
<keyword evidence="4" id="KW-0813">Transport</keyword>
<keyword evidence="7" id="KW-0282">Flagellum</keyword>
<dbReference type="InterPro" id="IPR002913">
    <property type="entry name" value="START_lipid-bd_dom"/>
</dbReference>
<dbReference type="GO" id="GO:0006869">
    <property type="term" value="P:lipid transport"/>
    <property type="evidence" value="ECO:0007669"/>
    <property type="project" value="UniProtKB-KW"/>
</dbReference>
<dbReference type="PANTHER" id="PTHR19308">
    <property type="entry name" value="PHOSPHATIDYLCHOLINE TRANSFER PROTEIN"/>
    <property type="match status" value="1"/>
</dbReference>
<sequence>MDAKSLPIDSRLFSCSPRHRYSLCLILESSRRHNKATMPPAENGAVKNGILGPSEAMRVNVVKVLEDSDFQYVRQLCDEHAGWDSVYAKKGRQVWTKPVADSSFQMFKARAEFPDVPASLAYDVLQDPAYRHKWDRYVAKTDDIGIINPYNDICYYALSSMSPIKPRDFVMQRSWLDTGVEKYICSHSVCHDKYPPIKGYIRGTVHLTGYFVREVGAGCQLNYITHSDPRGKLPTWLVNRLTKTIAPRLIKKLHKACLNYPAWKAANRPHWKPWLNPDQQSSCPRIDLKECQPKQYEETIIDESTLEAAPNDDNDEDDN</sequence>
<dbReference type="InterPro" id="IPR051213">
    <property type="entry name" value="START_lipid_transfer"/>
</dbReference>
<evidence type="ECO:0000256" key="13">
    <source>
        <dbReference type="ARBA" id="ARBA00023273"/>
    </source>
</evidence>
<dbReference type="GO" id="GO:0008289">
    <property type="term" value="F:lipid binding"/>
    <property type="evidence" value="ECO:0007669"/>
    <property type="project" value="UniProtKB-KW"/>
</dbReference>
<evidence type="ECO:0000256" key="9">
    <source>
        <dbReference type="ARBA" id="ARBA00023055"/>
    </source>
</evidence>
<organism evidence="19 20">
    <name type="scientific">Steinernema glaseri</name>
    <dbReference type="NCBI Taxonomy" id="37863"/>
    <lineage>
        <taxon>Eukaryota</taxon>
        <taxon>Metazoa</taxon>
        <taxon>Ecdysozoa</taxon>
        <taxon>Nematoda</taxon>
        <taxon>Chromadorea</taxon>
        <taxon>Rhabditida</taxon>
        <taxon>Tylenchina</taxon>
        <taxon>Panagrolaimomorpha</taxon>
        <taxon>Strongyloidoidea</taxon>
        <taxon>Steinernematidae</taxon>
        <taxon>Steinernema</taxon>
    </lineage>
</organism>
<dbReference type="WBParaSite" id="L893_g19924.t2">
    <property type="protein sequence ID" value="L893_g19924.t2"/>
    <property type="gene ID" value="L893_g19924"/>
</dbReference>
<proteinExistence type="predicted"/>
<evidence type="ECO:0000256" key="8">
    <source>
        <dbReference type="ARBA" id="ARBA00022990"/>
    </source>
</evidence>
<evidence type="ECO:0000256" key="17">
    <source>
        <dbReference type="SAM" id="MobiDB-lite"/>
    </source>
</evidence>
<evidence type="ECO:0000256" key="5">
    <source>
        <dbReference type="ARBA" id="ARBA00022490"/>
    </source>
</evidence>
<evidence type="ECO:0000256" key="1">
    <source>
        <dbReference type="ARBA" id="ARBA00004230"/>
    </source>
</evidence>
<keyword evidence="10" id="KW-0969">Cilium</keyword>
<evidence type="ECO:0000256" key="2">
    <source>
        <dbReference type="ARBA" id="ARBA00004370"/>
    </source>
</evidence>
<dbReference type="GO" id="GO:0016020">
    <property type="term" value="C:membrane"/>
    <property type="evidence" value="ECO:0007669"/>
    <property type="project" value="UniProtKB-SubCell"/>
</dbReference>
<comment type="subcellular location">
    <subcellularLocation>
        <location evidence="1">Cell projection</location>
        <location evidence="1">Cilium</location>
        <location evidence="1">Flagellum</location>
    </subcellularLocation>
    <subcellularLocation>
        <location evidence="3">Cytoplasm</location>
    </subcellularLocation>
    <subcellularLocation>
        <location evidence="2">Membrane</location>
    </subcellularLocation>
</comment>
<evidence type="ECO:0000256" key="3">
    <source>
        <dbReference type="ARBA" id="ARBA00004496"/>
    </source>
</evidence>
<dbReference type="SMART" id="SM00234">
    <property type="entry name" value="START"/>
    <property type="match status" value="1"/>
</dbReference>
<feature type="region of interest" description="Disordered" evidence="17">
    <location>
        <begin position="299"/>
        <end position="319"/>
    </location>
</feature>
<dbReference type="SUPFAM" id="SSF55961">
    <property type="entry name" value="Bet v1-like"/>
    <property type="match status" value="1"/>
</dbReference>
<name>A0A1I7YUP0_9BILA</name>
<evidence type="ECO:0000256" key="7">
    <source>
        <dbReference type="ARBA" id="ARBA00022846"/>
    </source>
</evidence>
<evidence type="ECO:0000256" key="10">
    <source>
        <dbReference type="ARBA" id="ARBA00023069"/>
    </source>
</evidence>
<keyword evidence="5" id="KW-0963">Cytoplasm</keyword>
<evidence type="ECO:0000256" key="6">
    <source>
        <dbReference type="ARBA" id="ARBA00022553"/>
    </source>
</evidence>
<dbReference type="GO" id="GO:0031514">
    <property type="term" value="C:motile cilium"/>
    <property type="evidence" value="ECO:0007669"/>
    <property type="project" value="UniProtKB-SubCell"/>
</dbReference>
<feature type="domain" description="START" evidence="18">
    <location>
        <begin position="54"/>
        <end position="262"/>
    </location>
</feature>
<evidence type="ECO:0000256" key="12">
    <source>
        <dbReference type="ARBA" id="ARBA00023136"/>
    </source>
</evidence>
<dbReference type="InterPro" id="IPR041951">
    <property type="entry name" value="STARD10_START"/>
</dbReference>
<dbReference type="AlphaFoldDB" id="A0A1I7YUP0"/>
<evidence type="ECO:0000256" key="15">
    <source>
        <dbReference type="ARBA" id="ARBA00076937"/>
    </source>
</evidence>
<dbReference type="InterPro" id="IPR023393">
    <property type="entry name" value="START-like_dom_sf"/>
</dbReference>
<evidence type="ECO:0000256" key="11">
    <source>
        <dbReference type="ARBA" id="ARBA00023121"/>
    </source>
</evidence>
<keyword evidence="8" id="KW-0007">Acetylation</keyword>
<evidence type="ECO:0000256" key="4">
    <source>
        <dbReference type="ARBA" id="ARBA00022448"/>
    </source>
</evidence>
<reference evidence="20" key="1">
    <citation type="submission" date="2016-11" db="UniProtKB">
        <authorList>
            <consortium name="WormBaseParasite"/>
        </authorList>
    </citation>
    <scope>IDENTIFICATION</scope>
</reference>
<protein>
    <recommendedName>
        <fullName evidence="14">START domain-containing protein 10</fullName>
    </recommendedName>
    <alternativeName>
        <fullName evidence="15">PCTP-like protein</fullName>
    </alternativeName>
    <alternativeName>
        <fullName evidence="16">StAR-related lipid transfer protein 10</fullName>
    </alternativeName>
</protein>
<keyword evidence="11" id="KW-0446">Lipid-binding</keyword>
<dbReference type="Proteomes" id="UP000095287">
    <property type="component" value="Unplaced"/>
</dbReference>
<evidence type="ECO:0000313" key="20">
    <source>
        <dbReference type="WBParaSite" id="L893_g19924.t2"/>
    </source>
</evidence>
<evidence type="ECO:0000256" key="16">
    <source>
        <dbReference type="ARBA" id="ARBA00080073"/>
    </source>
</evidence>
<evidence type="ECO:0000313" key="19">
    <source>
        <dbReference type="Proteomes" id="UP000095287"/>
    </source>
</evidence>
<evidence type="ECO:0000259" key="18">
    <source>
        <dbReference type="PROSITE" id="PS50848"/>
    </source>
</evidence>
<dbReference type="Pfam" id="PF01852">
    <property type="entry name" value="START"/>
    <property type="match status" value="1"/>
</dbReference>
<dbReference type="FunFam" id="3.30.530.20:FF:000008">
    <property type="entry name" value="START domain containing 10"/>
    <property type="match status" value="1"/>
</dbReference>
<dbReference type="GO" id="GO:0005829">
    <property type="term" value="C:cytosol"/>
    <property type="evidence" value="ECO:0007669"/>
    <property type="project" value="UniProtKB-ARBA"/>
</dbReference>
<keyword evidence="12" id="KW-0472">Membrane</keyword>
<dbReference type="PROSITE" id="PS50848">
    <property type="entry name" value="START"/>
    <property type="match status" value="1"/>
</dbReference>
<dbReference type="PANTHER" id="PTHR19308:SF14">
    <property type="entry name" value="START DOMAIN-CONTAINING PROTEIN"/>
    <property type="match status" value="1"/>
</dbReference>
<dbReference type="CDD" id="cd08871">
    <property type="entry name" value="START_STARD10-like"/>
    <property type="match status" value="1"/>
</dbReference>
<dbReference type="Gene3D" id="3.30.530.20">
    <property type="match status" value="1"/>
</dbReference>
<accession>A0A1I7YUP0</accession>
<keyword evidence="6" id="KW-0597">Phosphoprotein</keyword>
<keyword evidence="13" id="KW-0966">Cell projection</keyword>
<keyword evidence="19" id="KW-1185">Reference proteome</keyword>
<keyword evidence="9" id="KW-0445">Lipid transport</keyword>